<evidence type="ECO:0000256" key="2">
    <source>
        <dbReference type="ARBA" id="ARBA00023002"/>
    </source>
</evidence>
<dbReference type="GO" id="GO:0016491">
    <property type="term" value="F:oxidoreductase activity"/>
    <property type="evidence" value="ECO:0007669"/>
    <property type="project" value="UniProtKB-KW"/>
</dbReference>
<keyword evidence="5" id="KW-1185">Reference proteome</keyword>
<feature type="domain" description="NADH:flavin oxidoreductase/NADH oxidase N-terminal" evidence="3">
    <location>
        <begin position="15"/>
        <end position="344"/>
    </location>
</feature>
<accession>A0A7L9U6N1</accession>
<dbReference type="Proteomes" id="UP000593875">
    <property type="component" value="Chromosome"/>
</dbReference>
<evidence type="ECO:0000256" key="1">
    <source>
        <dbReference type="ARBA" id="ARBA00022630"/>
    </source>
</evidence>
<evidence type="ECO:0000313" key="5">
    <source>
        <dbReference type="Proteomes" id="UP000593875"/>
    </source>
</evidence>
<gene>
    <name evidence="4" type="ORF">LPB04_01820</name>
</gene>
<name>A0A7L9U6N1_9BURK</name>
<dbReference type="KEGG" id="mlir:LPB04_01820"/>
<dbReference type="Gene3D" id="3.20.20.70">
    <property type="entry name" value="Aldolase class I"/>
    <property type="match status" value="1"/>
</dbReference>
<keyword evidence="2" id="KW-0560">Oxidoreductase</keyword>
<dbReference type="PANTHER" id="PTHR43656">
    <property type="entry name" value="BINDING OXIDOREDUCTASE, PUTATIVE (AFU_ORTHOLOGUE AFUA_2G08260)-RELATED"/>
    <property type="match status" value="1"/>
</dbReference>
<dbReference type="InterPro" id="IPR001155">
    <property type="entry name" value="OxRdtase_FMN_N"/>
</dbReference>
<organism evidence="4 5">
    <name type="scientific">Massilia litorea</name>
    <dbReference type="NCBI Taxonomy" id="2769491"/>
    <lineage>
        <taxon>Bacteria</taxon>
        <taxon>Pseudomonadati</taxon>
        <taxon>Pseudomonadota</taxon>
        <taxon>Betaproteobacteria</taxon>
        <taxon>Burkholderiales</taxon>
        <taxon>Oxalobacteraceae</taxon>
        <taxon>Telluria group</taxon>
        <taxon>Massilia</taxon>
    </lineage>
</organism>
<dbReference type="Pfam" id="PF00724">
    <property type="entry name" value="Oxidored_FMN"/>
    <property type="match status" value="1"/>
</dbReference>
<evidence type="ECO:0000259" key="3">
    <source>
        <dbReference type="Pfam" id="PF00724"/>
    </source>
</evidence>
<dbReference type="InterPro" id="IPR013785">
    <property type="entry name" value="Aldolase_TIM"/>
</dbReference>
<keyword evidence="1" id="KW-0285">Flavoprotein</keyword>
<reference evidence="4 5" key="1">
    <citation type="submission" date="2020-10" db="EMBL/GenBank/DDBJ databases">
        <title>Genome sequencing of Massilia sp. LPB0304.</title>
        <authorList>
            <person name="Kim J."/>
        </authorList>
    </citation>
    <scope>NUCLEOTIDE SEQUENCE [LARGE SCALE GENOMIC DNA]</scope>
    <source>
        <strain evidence="4 5">LPB0304</strain>
    </source>
</reference>
<dbReference type="AlphaFoldDB" id="A0A7L9U6N1"/>
<dbReference type="SUPFAM" id="SSF51395">
    <property type="entry name" value="FMN-linked oxidoreductases"/>
    <property type="match status" value="1"/>
</dbReference>
<proteinExistence type="predicted"/>
<dbReference type="InterPro" id="IPR051799">
    <property type="entry name" value="NADH_flavin_oxidoreductase"/>
</dbReference>
<sequence length="371" mass="39354">MTDFQSPILSGHDMKGLHFRNRLAVAPMTRVTATAAGVPTAAMRDYYTRFARGGFGLVITEGLYTDKAYAQGYRYQPGIADDEQARAWADIIAAVHGGGALAFAQLMHAGALSQDNPFRSHTAGPSAVQPAGEQMGFYYGEGRYPTPVQMSEQDIAEAIDGFVQSALRAVRVGGFDGVEIHGANGYLLDQFLTAHTNLRDDGWGGDIQGRVRLLVEVLRAVKAALGDQVPVGIRISQGKVNDFKAKWPGGERDAAAIFGALAQAGADFIHVTEFEAWQPAFEGGSDTLIALARRHAPGVTIIANGSLHAIERAAEALELGADIVALGRGALANPDMPKLFEKGIAPREFDGAILGPIANIKNSELAFQAAA</sequence>
<protein>
    <submittedName>
        <fullName evidence="4">NADH:flavin oxidoreductase</fullName>
    </submittedName>
</protein>
<evidence type="ECO:0000313" key="4">
    <source>
        <dbReference type="EMBL" id="QOL50089.1"/>
    </source>
</evidence>
<dbReference type="EMBL" id="CP062941">
    <property type="protein sequence ID" value="QOL50089.1"/>
    <property type="molecule type" value="Genomic_DNA"/>
</dbReference>
<dbReference type="GO" id="GO:0010181">
    <property type="term" value="F:FMN binding"/>
    <property type="evidence" value="ECO:0007669"/>
    <property type="project" value="InterPro"/>
</dbReference>
<dbReference type="PANTHER" id="PTHR43656:SF2">
    <property type="entry name" value="BINDING OXIDOREDUCTASE, PUTATIVE (AFU_ORTHOLOGUE AFUA_2G08260)-RELATED"/>
    <property type="match status" value="1"/>
</dbReference>
<dbReference type="CDD" id="cd02803">
    <property type="entry name" value="OYE_like_FMN_family"/>
    <property type="match status" value="1"/>
</dbReference>